<reference evidence="9" key="1">
    <citation type="journal article" date="2019" name="Int. J. Syst. Evol. Microbiol.">
        <title>The Global Catalogue of Microorganisms (GCM) 10K type strain sequencing project: providing services to taxonomists for standard genome sequencing and annotation.</title>
        <authorList>
            <consortium name="The Broad Institute Genomics Platform"/>
            <consortium name="The Broad Institute Genome Sequencing Center for Infectious Disease"/>
            <person name="Wu L."/>
            <person name="Ma J."/>
        </authorList>
    </citation>
    <scope>NUCLEOTIDE SEQUENCE [LARGE SCALE GENOMIC DNA]</scope>
    <source>
        <strain evidence="9">CGMCC 1.15774</strain>
    </source>
</reference>
<organism evidence="8 9">
    <name type="scientific">Flagellimonas marina</name>
    <dbReference type="NCBI Taxonomy" id="1775168"/>
    <lineage>
        <taxon>Bacteria</taxon>
        <taxon>Pseudomonadati</taxon>
        <taxon>Bacteroidota</taxon>
        <taxon>Flavobacteriia</taxon>
        <taxon>Flavobacteriales</taxon>
        <taxon>Flavobacteriaceae</taxon>
        <taxon>Flagellimonas</taxon>
    </lineage>
</organism>
<comment type="similarity">
    <text evidence="2">Belongs to the DoxX family.</text>
</comment>
<comment type="caution">
    <text evidence="8">The sequence shown here is derived from an EMBL/GenBank/DDBJ whole genome shotgun (WGS) entry which is preliminary data.</text>
</comment>
<evidence type="ECO:0000256" key="2">
    <source>
        <dbReference type="ARBA" id="ARBA00006679"/>
    </source>
</evidence>
<evidence type="ECO:0000256" key="1">
    <source>
        <dbReference type="ARBA" id="ARBA00004651"/>
    </source>
</evidence>
<keyword evidence="4 7" id="KW-0812">Transmembrane</keyword>
<proteinExistence type="inferred from homology"/>
<comment type="subcellular location">
    <subcellularLocation>
        <location evidence="1">Cell membrane</location>
        <topology evidence="1">Multi-pass membrane protein</topology>
    </subcellularLocation>
</comment>
<dbReference type="Proteomes" id="UP001595841">
    <property type="component" value="Unassembled WGS sequence"/>
</dbReference>
<sequence>MKKNKHLGNLLIRVIISFTMLIYGIDKLLHGMEYIDELLSKHGLPSWISNGVLVGEVLAPLMIIVGYRTRLAGLIFAFNCLAAFILAQTQNLFKLNEKGGWALELLAIYLIAGSAFYFMGGGKYAVSRLNKWD</sequence>
<keyword evidence="6 7" id="KW-0472">Membrane</keyword>
<protein>
    <submittedName>
        <fullName evidence="8">DoxX family protein</fullName>
    </submittedName>
</protein>
<feature type="transmembrane region" description="Helical" evidence="7">
    <location>
        <begin position="45"/>
        <end position="64"/>
    </location>
</feature>
<evidence type="ECO:0000256" key="3">
    <source>
        <dbReference type="ARBA" id="ARBA00022475"/>
    </source>
</evidence>
<dbReference type="InterPro" id="IPR032808">
    <property type="entry name" value="DoxX"/>
</dbReference>
<evidence type="ECO:0000313" key="8">
    <source>
        <dbReference type="EMBL" id="MFC4220060.1"/>
    </source>
</evidence>
<feature type="transmembrane region" description="Helical" evidence="7">
    <location>
        <begin position="71"/>
        <end position="89"/>
    </location>
</feature>
<dbReference type="InterPro" id="IPR051907">
    <property type="entry name" value="DoxX-like_oxidoreductase"/>
</dbReference>
<evidence type="ECO:0000256" key="7">
    <source>
        <dbReference type="SAM" id="Phobius"/>
    </source>
</evidence>
<name>A0ABV8PLH2_9FLAO</name>
<keyword evidence="5 7" id="KW-1133">Transmembrane helix</keyword>
<evidence type="ECO:0000256" key="5">
    <source>
        <dbReference type="ARBA" id="ARBA00022989"/>
    </source>
</evidence>
<feature type="transmembrane region" description="Helical" evidence="7">
    <location>
        <begin position="101"/>
        <end position="119"/>
    </location>
</feature>
<dbReference type="RefSeq" id="WP_379763395.1">
    <property type="nucleotide sequence ID" value="NZ_JBHSCL010000004.1"/>
</dbReference>
<dbReference type="EMBL" id="JBHSCL010000004">
    <property type="protein sequence ID" value="MFC4220060.1"/>
    <property type="molecule type" value="Genomic_DNA"/>
</dbReference>
<evidence type="ECO:0000256" key="6">
    <source>
        <dbReference type="ARBA" id="ARBA00023136"/>
    </source>
</evidence>
<accession>A0ABV8PLH2</accession>
<dbReference type="PANTHER" id="PTHR33452:SF1">
    <property type="entry name" value="INNER MEMBRANE PROTEIN YPHA-RELATED"/>
    <property type="match status" value="1"/>
</dbReference>
<feature type="transmembrane region" description="Helical" evidence="7">
    <location>
        <begin position="7"/>
        <end position="25"/>
    </location>
</feature>
<gene>
    <name evidence="8" type="ORF">ACFOWS_07945</name>
</gene>
<evidence type="ECO:0000313" key="9">
    <source>
        <dbReference type="Proteomes" id="UP001595841"/>
    </source>
</evidence>
<dbReference type="Pfam" id="PF07681">
    <property type="entry name" value="DoxX"/>
    <property type="match status" value="1"/>
</dbReference>
<keyword evidence="9" id="KW-1185">Reference proteome</keyword>
<dbReference type="PANTHER" id="PTHR33452">
    <property type="entry name" value="OXIDOREDUCTASE CATD-RELATED"/>
    <property type="match status" value="1"/>
</dbReference>
<keyword evidence="3" id="KW-1003">Cell membrane</keyword>
<evidence type="ECO:0000256" key="4">
    <source>
        <dbReference type="ARBA" id="ARBA00022692"/>
    </source>
</evidence>